<dbReference type="EMBL" id="SSWH01000005">
    <property type="protein sequence ID" value="THJ66799.1"/>
    <property type="molecule type" value="Genomic_DNA"/>
</dbReference>
<evidence type="ECO:0000313" key="1">
    <source>
        <dbReference type="EMBL" id="THJ66799.1"/>
    </source>
</evidence>
<evidence type="ECO:0000313" key="2">
    <source>
        <dbReference type="Proteomes" id="UP000305233"/>
    </source>
</evidence>
<dbReference type="Proteomes" id="UP000305233">
    <property type="component" value="Unassembled WGS sequence"/>
</dbReference>
<name>A0A4V3Z5N2_9MICC</name>
<reference evidence="1 2" key="1">
    <citation type="submission" date="2019-04" db="EMBL/GenBank/DDBJ databases">
        <authorList>
            <person name="Liu Q."/>
            <person name="Xin Y.-H."/>
        </authorList>
    </citation>
    <scope>NUCLEOTIDE SEQUENCE [LARGE SCALE GENOMIC DNA]</scope>
    <source>
        <strain evidence="1 2">AM23</strain>
    </source>
</reference>
<keyword evidence="2" id="KW-1185">Reference proteome</keyword>
<dbReference type="Pfam" id="PF14390">
    <property type="entry name" value="DUF4420"/>
    <property type="match status" value="1"/>
</dbReference>
<dbReference type="OrthoDB" id="4854145at2"/>
<organism evidence="1 2">
    <name type="scientific">Arthrobacter echini</name>
    <dbReference type="NCBI Taxonomy" id="1529066"/>
    <lineage>
        <taxon>Bacteria</taxon>
        <taxon>Bacillati</taxon>
        <taxon>Actinomycetota</taxon>
        <taxon>Actinomycetes</taxon>
        <taxon>Micrococcales</taxon>
        <taxon>Micrococcaceae</taxon>
        <taxon>Arthrobacter</taxon>
    </lineage>
</organism>
<dbReference type="InterPro" id="IPR025534">
    <property type="entry name" value="DUF4420"/>
</dbReference>
<gene>
    <name evidence="1" type="ORF">E8P82_07675</name>
</gene>
<dbReference type="AlphaFoldDB" id="A0A4V3Z5N2"/>
<accession>A0A4V3Z5N2</accession>
<proteinExistence type="predicted"/>
<dbReference type="RefSeq" id="WP_136453899.1">
    <property type="nucleotide sequence ID" value="NZ_SSWH01000005.1"/>
</dbReference>
<protein>
    <submittedName>
        <fullName evidence="1">PD-(D/E)XK motif protein</fullName>
    </submittedName>
</protein>
<sequence>MSAEAWSTDRWVLEVNAGLDGLRELDPETPTRLVYGGDIRGRMSFGLIAKRAPDLPALSSAVEVVRVRREHDQSWLLLFTLVDRTFSHVFVELCGQIYEQVRSEPTEDAGLARALASIEEWRSLLKDDKQKLSTERIRGLYAELGFAFDQLRPRVGARSVMSAWQGPYGADQDFEFPKARYEVKSKRTTARAIEISSEYQLSGADIVLVVVEVLDSTVPFEGATSLSSKVRDIRSILENDDPAGLEGLDQALEELGLELSDPAYEDVYLYCRSFNFFSVVDPFPRITSETTPQGITNVRYKLNLDELAPYQIDEKAALLPLPKSEDE</sequence>
<comment type="caution">
    <text evidence="1">The sequence shown here is derived from an EMBL/GenBank/DDBJ whole genome shotgun (WGS) entry which is preliminary data.</text>
</comment>